<dbReference type="InterPro" id="IPR000436">
    <property type="entry name" value="Sushi_SCR_CCP_dom"/>
</dbReference>
<dbReference type="EMBL" id="JBAMIC010000008">
    <property type="protein sequence ID" value="KAK7103869.1"/>
    <property type="molecule type" value="Genomic_DNA"/>
</dbReference>
<feature type="domain" description="Sushi" evidence="9">
    <location>
        <begin position="37"/>
        <end position="94"/>
    </location>
</feature>
<proteinExistence type="predicted"/>
<feature type="compositionally biased region" description="Polar residues" evidence="6">
    <location>
        <begin position="621"/>
        <end position="636"/>
    </location>
</feature>
<evidence type="ECO:0000313" key="10">
    <source>
        <dbReference type="EMBL" id="KAK7103869.1"/>
    </source>
</evidence>
<feature type="signal peptide" evidence="8">
    <location>
        <begin position="1"/>
        <end position="27"/>
    </location>
</feature>
<dbReference type="InterPro" id="IPR050350">
    <property type="entry name" value="Compl-Cell_Adhes-Reg"/>
</dbReference>
<dbReference type="AlphaFoldDB" id="A0AAN9BFM3"/>
<dbReference type="InterPro" id="IPR035976">
    <property type="entry name" value="Sushi/SCR/CCP_sf"/>
</dbReference>
<feature type="compositionally biased region" description="Polar residues" evidence="6">
    <location>
        <begin position="538"/>
        <end position="548"/>
    </location>
</feature>
<keyword evidence="8" id="KW-0732">Signal</keyword>
<keyword evidence="4" id="KW-0325">Glycoprotein</keyword>
<feature type="compositionally biased region" description="Low complexity" evidence="6">
    <location>
        <begin position="598"/>
        <end position="615"/>
    </location>
</feature>
<feature type="chain" id="PRO_5042967392" description="Sushi domain-containing protein" evidence="8">
    <location>
        <begin position="28"/>
        <end position="636"/>
    </location>
</feature>
<evidence type="ECO:0000256" key="2">
    <source>
        <dbReference type="ARBA" id="ARBA00022737"/>
    </source>
</evidence>
<dbReference type="PROSITE" id="PS50923">
    <property type="entry name" value="SUSHI"/>
    <property type="match status" value="5"/>
</dbReference>
<feature type="domain" description="Sushi" evidence="9">
    <location>
        <begin position="319"/>
        <end position="381"/>
    </location>
</feature>
<name>A0AAN9BFM3_9CAEN</name>
<keyword evidence="3 5" id="KW-1015">Disulfide bond</keyword>
<gene>
    <name evidence="10" type="ORF">V1264_018679</name>
</gene>
<evidence type="ECO:0000256" key="7">
    <source>
        <dbReference type="SAM" id="Phobius"/>
    </source>
</evidence>
<feature type="domain" description="Sushi" evidence="9">
    <location>
        <begin position="235"/>
        <end position="298"/>
    </location>
</feature>
<protein>
    <recommendedName>
        <fullName evidence="9">Sushi domain-containing protein</fullName>
    </recommendedName>
</protein>
<keyword evidence="7" id="KW-1133">Transmembrane helix</keyword>
<accession>A0AAN9BFM3</accession>
<organism evidence="10 11">
    <name type="scientific">Littorina saxatilis</name>
    <dbReference type="NCBI Taxonomy" id="31220"/>
    <lineage>
        <taxon>Eukaryota</taxon>
        <taxon>Metazoa</taxon>
        <taxon>Spiralia</taxon>
        <taxon>Lophotrochozoa</taxon>
        <taxon>Mollusca</taxon>
        <taxon>Gastropoda</taxon>
        <taxon>Caenogastropoda</taxon>
        <taxon>Littorinimorpha</taxon>
        <taxon>Littorinoidea</taxon>
        <taxon>Littorinidae</taxon>
        <taxon>Littorina</taxon>
    </lineage>
</organism>
<comment type="caution">
    <text evidence="10">The sequence shown here is derived from an EMBL/GenBank/DDBJ whole genome shotgun (WGS) entry which is preliminary data.</text>
</comment>
<feature type="transmembrane region" description="Helical" evidence="7">
    <location>
        <begin position="416"/>
        <end position="439"/>
    </location>
</feature>
<feature type="region of interest" description="Disordered" evidence="6">
    <location>
        <begin position="518"/>
        <end position="554"/>
    </location>
</feature>
<reference evidence="10 11" key="1">
    <citation type="submission" date="2024-02" db="EMBL/GenBank/DDBJ databases">
        <title>Chromosome-scale genome assembly of the rough periwinkle Littorina saxatilis.</title>
        <authorList>
            <person name="De Jode A."/>
            <person name="Faria R."/>
            <person name="Formenti G."/>
            <person name="Sims Y."/>
            <person name="Smith T.P."/>
            <person name="Tracey A."/>
            <person name="Wood J.M.D."/>
            <person name="Zagrodzka Z.B."/>
            <person name="Johannesson K."/>
            <person name="Butlin R.K."/>
            <person name="Leder E.H."/>
        </authorList>
    </citation>
    <scope>NUCLEOTIDE SEQUENCE [LARGE SCALE GENOMIC DNA]</scope>
    <source>
        <strain evidence="10">Snail1</strain>
        <tissue evidence="10">Muscle</tissue>
    </source>
</reference>
<evidence type="ECO:0000259" key="9">
    <source>
        <dbReference type="PROSITE" id="PS50923"/>
    </source>
</evidence>
<evidence type="ECO:0000256" key="6">
    <source>
        <dbReference type="SAM" id="MobiDB-lite"/>
    </source>
</evidence>
<keyword evidence="7" id="KW-0812">Transmembrane</keyword>
<evidence type="ECO:0000256" key="8">
    <source>
        <dbReference type="SAM" id="SignalP"/>
    </source>
</evidence>
<dbReference type="Gene3D" id="2.10.70.10">
    <property type="entry name" value="Complement Module, domain 1"/>
    <property type="match status" value="5"/>
</dbReference>
<dbReference type="SUPFAM" id="SSF57535">
    <property type="entry name" value="Complement control module/SCR domain"/>
    <property type="match status" value="5"/>
</dbReference>
<feature type="domain" description="Sushi" evidence="9">
    <location>
        <begin position="166"/>
        <end position="233"/>
    </location>
</feature>
<evidence type="ECO:0000313" key="11">
    <source>
        <dbReference type="Proteomes" id="UP001374579"/>
    </source>
</evidence>
<feature type="compositionally biased region" description="Polar residues" evidence="6">
    <location>
        <begin position="576"/>
        <end position="597"/>
    </location>
</feature>
<keyword evidence="11" id="KW-1185">Reference proteome</keyword>
<dbReference type="SMART" id="SM00032">
    <property type="entry name" value="CCP"/>
    <property type="match status" value="5"/>
</dbReference>
<dbReference type="PANTHER" id="PTHR19325:SF574">
    <property type="entry name" value="SUSHI, VON WILLEBRAND FACTOR TYPE A, EGF AND PENTRAXIN DOMAIN-CONTAINING PROTEIN 1"/>
    <property type="match status" value="1"/>
</dbReference>
<evidence type="ECO:0000256" key="3">
    <source>
        <dbReference type="ARBA" id="ARBA00023157"/>
    </source>
</evidence>
<comment type="caution">
    <text evidence="5">Lacks conserved residue(s) required for the propagation of feature annotation.</text>
</comment>
<keyword evidence="2" id="KW-0677">Repeat</keyword>
<feature type="domain" description="Sushi" evidence="9">
    <location>
        <begin position="96"/>
        <end position="165"/>
    </location>
</feature>
<evidence type="ECO:0000256" key="4">
    <source>
        <dbReference type="ARBA" id="ARBA00023180"/>
    </source>
</evidence>
<keyword evidence="7" id="KW-0472">Membrane</keyword>
<evidence type="ECO:0000256" key="1">
    <source>
        <dbReference type="ARBA" id="ARBA00022659"/>
    </source>
</evidence>
<feature type="region of interest" description="Disordered" evidence="6">
    <location>
        <begin position="576"/>
        <end position="636"/>
    </location>
</feature>
<dbReference type="Proteomes" id="UP001374579">
    <property type="component" value="Unassembled WGS sequence"/>
</dbReference>
<feature type="disulfide bond" evidence="5">
    <location>
        <begin position="269"/>
        <end position="296"/>
    </location>
</feature>
<dbReference type="PANTHER" id="PTHR19325">
    <property type="entry name" value="COMPLEMENT COMPONENT-RELATED SUSHI DOMAIN-CONTAINING"/>
    <property type="match status" value="1"/>
</dbReference>
<keyword evidence="1 5" id="KW-0768">Sushi</keyword>
<dbReference type="Pfam" id="PF00084">
    <property type="entry name" value="Sushi"/>
    <property type="match status" value="4"/>
</dbReference>
<evidence type="ECO:0000256" key="5">
    <source>
        <dbReference type="PROSITE-ProRule" id="PRU00302"/>
    </source>
</evidence>
<dbReference type="CDD" id="cd00033">
    <property type="entry name" value="CCP"/>
    <property type="match status" value="4"/>
</dbReference>
<sequence>MGSHTAACQIISTVFSVWIIMLTGVRAKDKDIVEVEASCPDQGMFEHGTLREFVKPYRGITYTCRLGFQLIGNHTQKCGSDGHWIPEQRPHCESILKCKIKPAVLNGDVTLEHSQLEEYDEGVKGTVTCKPGYLSPNREESYRIVCNKFGIWTTMGGSSFYQCQKVNCPPMPPLVPFATYHFESYKKLEGKEQEGLRARYICHHGFELVPSKDESVLTCVDGEWEGPIPTCVRSEKCSQPMSINKGEWTAKSLDISHGFPVGSEVVYSCLAGYRLVGADTLKCTADLLWSKIPPNCMKQTEKVVFCRDIGLSKIDNGYCKCERSESNSLEKCEPFYLTTQVRCQCDQGYKLMGSSLLTCTSMPLARSDYGTWSHEPPYCIRGANVTDLIAEDRGDMEAPVPSDDHRLVNGTRVSTLVIVIASACSVLGVLLLIMVVVVFRRKKPRPRLFHPSVTPPPYSRVHNNVLDEHDRLALMAYADATRVHLPTYDEAMHGRAGGRGGMMGGMVSGNDYRPLPSIPPNLRAPSSVPGGGADNPNRHSIITTSTMNRDGLSENFGSLDTVNVSMSDASTSVTVETFDSGTSNRSISSQRATAGSIASSDDNLANDNAPLLDNSGETCEDNSSNCSTPNLEQKDE</sequence>